<dbReference type="Proteomes" id="UP001219525">
    <property type="component" value="Unassembled WGS sequence"/>
</dbReference>
<dbReference type="AlphaFoldDB" id="A0AAD6V573"/>
<gene>
    <name evidence="1" type="ORF">GGX14DRAFT_661269</name>
</gene>
<comment type="caution">
    <text evidence="1">The sequence shown here is derived from an EMBL/GenBank/DDBJ whole genome shotgun (WGS) entry which is preliminary data.</text>
</comment>
<evidence type="ECO:0000313" key="1">
    <source>
        <dbReference type="EMBL" id="KAJ7199844.1"/>
    </source>
</evidence>
<evidence type="ECO:0000313" key="2">
    <source>
        <dbReference type="Proteomes" id="UP001219525"/>
    </source>
</evidence>
<organism evidence="1 2">
    <name type="scientific">Mycena pura</name>
    <dbReference type="NCBI Taxonomy" id="153505"/>
    <lineage>
        <taxon>Eukaryota</taxon>
        <taxon>Fungi</taxon>
        <taxon>Dikarya</taxon>
        <taxon>Basidiomycota</taxon>
        <taxon>Agaricomycotina</taxon>
        <taxon>Agaricomycetes</taxon>
        <taxon>Agaricomycetidae</taxon>
        <taxon>Agaricales</taxon>
        <taxon>Marasmiineae</taxon>
        <taxon>Mycenaceae</taxon>
        <taxon>Mycena</taxon>
    </lineage>
</organism>
<keyword evidence="2" id="KW-1185">Reference proteome</keyword>
<sequence length="197" mass="21847">MRRLKRLKIRSTLSDIPKMLRRILPQLQLSPARHTLESIILNFFCTTGYDAQMWISVDEMLADVATYPCLRTIVISTSIDSFLDYSLSSMAQHCNNMPFALALHEHLRQCSDRGLLRVDIPITLPVPTIIGDDEDEGTFFAANASTAAAGRITQLYPRRAPLPAHAAFFPSAAAAYGEGTTVSSYQFESSMSFEIGV</sequence>
<accession>A0AAD6V573</accession>
<reference evidence="1" key="1">
    <citation type="submission" date="2023-03" db="EMBL/GenBank/DDBJ databases">
        <title>Massive genome expansion in bonnet fungi (Mycena s.s.) driven by repeated elements and novel gene families across ecological guilds.</title>
        <authorList>
            <consortium name="Lawrence Berkeley National Laboratory"/>
            <person name="Harder C.B."/>
            <person name="Miyauchi S."/>
            <person name="Viragh M."/>
            <person name="Kuo A."/>
            <person name="Thoen E."/>
            <person name="Andreopoulos B."/>
            <person name="Lu D."/>
            <person name="Skrede I."/>
            <person name="Drula E."/>
            <person name="Henrissat B."/>
            <person name="Morin E."/>
            <person name="Kohler A."/>
            <person name="Barry K."/>
            <person name="LaButti K."/>
            <person name="Morin E."/>
            <person name="Salamov A."/>
            <person name="Lipzen A."/>
            <person name="Mereny Z."/>
            <person name="Hegedus B."/>
            <person name="Baldrian P."/>
            <person name="Stursova M."/>
            <person name="Weitz H."/>
            <person name="Taylor A."/>
            <person name="Grigoriev I.V."/>
            <person name="Nagy L.G."/>
            <person name="Martin F."/>
            <person name="Kauserud H."/>
        </authorList>
    </citation>
    <scope>NUCLEOTIDE SEQUENCE</scope>
    <source>
        <strain evidence="1">9144</strain>
    </source>
</reference>
<dbReference type="EMBL" id="JARJCW010000066">
    <property type="protein sequence ID" value="KAJ7199844.1"/>
    <property type="molecule type" value="Genomic_DNA"/>
</dbReference>
<name>A0AAD6V573_9AGAR</name>
<proteinExistence type="predicted"/>
<protein>
    <submittedName>
        <fullName evidence="1">Uncharacterized protein</fullName>
    </submittedName>
</protein>